<gene>
    <name evidence="1" type="ORF">LBCZ_0632</name>
</gene>
<dbReference type="EMBL" id="AP012544">
    <property type="protein sequence ID" value="BAN73800.1"/>
    <property type="molecule type" value="Genomic_DNA"/>
</dbReference>
<reference evidence="1 2" key="1">
    <citation type="journal article" date="2013" name="PLoS ONE">
        <title>Genomic Adaptation of the Lactobacillus casei Group.</title>
        <authorList>
            <person name="Toh H."/>
            <person name="Oshima K."/>
            <person name="Nakano A."/>
            <person name="Takahata M."/>
            <person name="Murakami M."/>
            <person name="Takaki T."/>
            <person name="Nishiyama H."/>
            <person name="Igimi S."/>
            <person name="Hattori M."/>
            <person name="Morita H."/>
        </authorList>
    </citation>
    <scope>NUCLEOTIDE SEQUENCE [LARGE SCALE GENOMIC DNA]</scope>
    <source>
        <strain evidence="1 2">ATCC 393</strain>
    </source>
</reference>
<protein>
    <submittedName>
        <fullName evidence="1">Phage NTP-binding protein</fullName>
    </submittedName>
</protein>
<dbReference type="Proteomes" id="UP000015560">
    <property type="component" value="Chromosome"/>
</dbReference>
<dbReference type="AlphaFoldDB" id="A0AAD1APD2"/>
<dbReference type="Gene3D" id="3.40.50.300">
    <property type="entry name" value="P-loop containing nucleotide triphosphate hydrolases"/>
    <property type="match status" value="1"/>
</dbReference>
<evidence type="ECO:0000313" key="1">
    <source>
        <dbReference type="EMBL" id="BAN73800.1"/>
    </source>
</evidence>
<organism evidence="1 2">
    <name type="scientific">Lacticaseibacillus casei DSM 20011 = JCM 1134 = ATCC 393</name>
    <dbReference type="NCBI Taxonomy" id="1423732"/>
    <lineage>
        <taxon>Bacteria</taxon>
        <taxon>Bacillati</taxon>
        <taxon>Bacillota</taxon>
        <taxon>Bacilli</taxon>
        <taxon>Lactobacillales</taxon>
        <taxon>Lactobacillaceae</taxon>
        <taxon>Lacticaseibacillus</taxon>
    </lineage>
</organism>
<sequence>MAIVNGKKLHRSKNWKVLIYGKPGVGKTSAARELSGKTLLLSLDNSHRVLADFDIDVWKDPTLDPDDESAMFDRIHPNESLTRFLEEHGTNKNDYTNFVIDNVSSLEKDWFVEQGRKSHNKISNEIQDYGMWSNYFSRIMTTILLIPNVNVLVTAWENTRDVTSETGQSFSQYAPAIRDSVRDGLLGLTDVVGRVVVNPKTDGRGVILEGTDAIFAKNRLDNRKLVPINELFNFGNQEKQSKQED</sequence>
<dbReference type="InterPro" id="IPR006505">
    <property type="entry name" value="Phage_nucleotide-bp"/>
</dbReference>
<evidence type="ECO:0000313" key="2">
    <source>
        <dbReference type="Proteomes" id="UP000015560"/>
    </source>
</evidence>
<name>A0AAD1APD2_LACCA</name>
<dbReference type="InterPro" id="IPR027417">
    <property type="entry name" value="P-loop_NTPase"/>
</dbReference>
<dbReference type="NCBIfam" id="TIGR01618">
    <property type="entry name" value="phage_P_loop"/>
    <property type="match status" value="1"/>
</dbReference>
<proteinExistence type="predicted"/>
<dbReference type="Pfam" id="PF13479">
    <property type="entry name" value="AAA_24"/>
    <property type="match status" value="1"/>
</dbReference>
<accession>A0AAD1APD2</accession>